<dbReference type="AlphaFoldDB" id="A0A5K1BJU4"/>
<gene>
    <name evidence="1" type="ORF">NYM_LOCUS14305</name>
</gene>
<organism evidence="1">
    <name type="scientific">Nymphaea colorata</name>
    <name type="common">pocket water lily</name>
    <dbReference type="NCBI Taxonomy" id="210225"/>
    <lineage>
        <taxon>Eukaryota</taxon>
        <taxon>Viridiplantae</taxon>
        <taxon>Streptophyta</taxon>
        <taxon>Embryophyta</taxon>
        <taxon>Tracheophyta</taxon>
        <taxon>Spermatophyta</taxon>
        <taxon>Magnoliopsida</taxon>
        <taxon>Nymphaeales</taxon>
        <taxon>Nymphaeaceae</taxon>
        <taxon>Nymphaea</taxon>
    </lineage>
</organism>
<proteinExistence type="predicted"/>
<reference evidence="1" key="1">
    <citation type="submission" date="2019-09" db="EMBL/GenBank/DDBJ databases">
        <authorList>
            <person name="Zhang L."/>
        </authorList>
    </citation>
    <scope>NUCLEOTIDE SEQUENCE</scope>
</reference>
<name>A0A5K1BJU4_9MAGN</name>
<sequence length="57" mass="6318">MGRPLEEDLASWGHDSSSTTVPDVILQASAGEEVPFGFHSFSSFAFFFYHCFACQLL</sequence>
<accession>A0A5K1BJU4</accession>
<evidence type="ECO:0000313" key="1">
    <source>
        <dbReference type="EMBL" id="VVW12186.1"/>
    </source>
</evidence>
<protein>
    <submittedName>
        <fullName evidence="1">Uncharacterized protein</fullName>
    </submittedName>
</protein>
<dbReference type="EMBL" id="LR721781">
    <property type="protein sequence ID" value="VVW12186.1"/>
    <property type="molecule type" value="Genomic_DNA"/>
</dbReference>